<feature type="compositionally biased region" description="Low complexity" evidence="1">
    <location>
        <begin position="37"/>
        <end position="51"/>
    </location>
</feature>
<sequence length="210" mass="24446">MALESSWADAPEEPDVVIKSPSKSHSNSKRGNRSQRHNNYNNNSNSDNNNYNERRSPERNTMDFDNYRDKSIDKSSSPVREAISFDQYRDKPINKSSSPVREAISFDQYRDKPINKRQPFEKTSGNTDVHQKRENNAYYTPPSSRGKPNLEPNPSNKTTKQPVSPSKLEIIKKRIEEQQSIFKVTKHKEQQKQLLDDFLNGDDEINWEDE</sequence>
<dbReference type="OrthoDB" id="4036638at2759"/>
<dbReference type="Pfam" id="PF17331">
    <property type="entry name" value="GFD1"/>
    <property type="match status" value="1"/>
</dbReference>
<feature type="compositionally biased region" description="Basic residues" evidence="1">
    <location>
        <begin position="26"/>
        <end position="36"/>
    </location>
</feature>
<evidence type="ECO:0000313" key="2">
    <source>
        <dbReference type="EMBL" id="CAB4252647.1"/>
    </source>
</evidence>
<feature type="compositionally biased region" description="Basic and acidic residues" evidence="1">
    <location>
        <begin position="52"/>
        <end position="73"/>
    </location>
</feature>
<dbReference type="RefSeq" id="XP_041404685.1">
    <property type="nucleotide sequence ID" value="XM_041548751.1"/>
</dbReference>
<comment type="caution">
    <text evidence="2">The sequence shown here is derived from an EMBL/GenBank/DDBJ whole genome shotgun (WGS) entry which is preliminary data.</text>
</comment>
<proteinExistence type="predicted"/>
<feature type="region of interest" description="Disordered" evidence="1">
    <location>
        <begin position="1"/>
        <end position="167"/>
    </location>
</feature>
<keyword evidence="3" id="KW-1185">Reference proteome</keyword>
<name>A0A8H2VCA6_9SACH</name>
<dbReference type="GeneID" id="64855780"/>
<gene>
    <name evidence="2" type="ORF">KABA2_02S01144</name>
</gene>
<evidence type="ECO:0000256" key="1">
    <source>
        <dbReference type="SAM" id="MobiDB-lite"/>
    </source>
</evidence>
<feature type="compositionally biased region" description="Basic and acidic residues" evidence="1">
    <location>
        <begin position="108"/>
        <end position="120"/>
    </location>
</feature>
<dbReference type="EMBL" id="CAEFZW010000002">
    <property type="protein sequence ID" value="CAB4252647.1"/>
    <property type="molecule type" value="Genomic_DNA"/>
</dbReference>
<dbReference type="Proteomes" id="UP000644660">
    <property type="component" value="Unassembled WGS sequence"/>
</dbReference>
<dbReference type="InterPro" id="IPR020401">
    <property type="entry name" value="mRNA_transport_factor_GFD1"/>
</dbReference>
<evidence type="ECO:0000313" key="3">
    <source>
        <dbReference type="Proteomes" id="UP000644660"/>
    </source>
</evidence>
<organism evidence="2 3">
    <name type="scientific">Maudiozyma barnettii</name>
    <dbReference type="NCBI Taxonomy" id="61262"/>
    <lineage>
        <taxon>Eukaryota</taxon>
        <taxon>Fungi</taxon>
        <taxon>Dikarya</taxon>
        <taxon>Ascomycota</taxon>
        <taxon>Saccharomycotina</taxon>
        <taxon>Saccharomycetes</taxon>
        <taxon>Saccharomycetales</taxon>
        <taxon>Saccharomycetaceae</taxon>
        <taxon>Maudiozyma</taxon>
    </lineage>
</organism>
<dbReference type="AlphaFoldDB" id="A0A8H2VCA6"/>
<accession>A0A8H2VCA6</accession>
<feature type="compositionally biased region" description="Polar residues" evidence="1">
    <location>
        <begin position="152"/>
        <end position="164"/>
    </location>
</feature>
<protein>
    <submittedName>
        <fullName evidence="2">Uncharacterized protein</fullName>
    </submittedName>
</protein>
<reference evidence="2 3" key="1">
    <citation type="submission" date="2020-05" db="EMBL/GenBank/DDBJ databases">
        <authorList>
            <person name="Casaregola S."/>
            <person name="Devillers H."/>
            <person name="Grondin C."/>
        </authorList>
    </citation>
    <scope>NUCLEOTIDE SEQUENCE [LARGE SCALE GENOMIC DNA]</scope>
    <source>
        <strain evidence="2 3">CLIB 1767</strain>
    </source>
</reference>